<dbReference type="SUPFAM" id="SSF48452">
    <property type="entry name" value="TPR-like"/>
    <property type="match status" value="1"/>
</dbReference>
<gene>
    <name evidence="1" type="ORF">J1N35_006207</name>
</gene>
<accession>A0A9D4AHV1</accession>
<organism evidence="1 2">
    <name type="scientific">Gossypium stocksii</name>
    <dbReference type="NCBI Taxonomy" id="47602"/>
    <lineage>
        <taxon>Eukaryota</taxon>
        <taxon>Viridiplantae</taxon>
        <taxon>Streptophyta</taxon>
        <taxon>Embryophyta</taxon>
        <taxon>Tracheophyta</taxon>
        <taxon>Spermatophyta</taxon>
        <taxon>Magnoliopsida</taxon>
        <taxon>eudicotyledons</taxon>
        <taxon>Gunneridae</taxon>
        <taxon>Pentapetalae</taxon>
        <taxon>rosids</taxon>
        <taxon>malvids</taxon>
        <taxon>Malvales</taxon>
        <taxon>Malvaceae</taxon>
        <taxon>Malvoideae</taxon>
        <taxon>Gossypium</taxon>
    </lineage>
</organism>
<dbReference type="InterPro" id="IPR046960">
    <property type="entry name" value="PPR_At4g14850-like_plant"/>
</dbReference>
<dbReference type="InterPro" id="IPR011990">
    <property type="entry name" value="TPR-like_helical_dom_sf"/>
</dbReference>
<comment type="caution">
    <text evidence="1">The sequence shown here is derived from an EMBL/GenBank/DDBJ whole genome shotgun (WGS) entry which is preliminary data.</text>
</comment>
<protein>
    <recommendedName>
        <fullName evidence="3">Pentatricopeptide repeat-containing protein</fullName>
    </recommendedName>
</protein>
<dbReference type="PANTHER" id="PTHR47926:SF351">
    <property type="entry name" value="MITOCHONDRIAL RNAEDITING FACTOR 1"/>
    <property type="match status" value="1"/>
</dbReference>
<dbReference type="PANTHER" id="PTHR47926">
    <property type="entry name" value="PENTATRICOPEPTIDE REPEAT-CONTAINING PROTEIN"/>
    <property type="match status" value="1"/>
</dbReference>
<reference evidence="1 2" key="1">
    <citation type="journal article" date="2021" name="Plant Biotechnol. J.">
        <title>Multi-omics assisted identification of the key and species-specific regulatory components of drought-tolerant mechanisms in Gossypium stocksii.</title>
        <authorList>
            <person name="Yu D."/>
            <person name="Ke L."/>
            <person name="Zhang D."/>
            <person name="Wu Y."/>
            <person name="Sun Y."/>
            <person name="Mei J."/>
            <person name="Sun J."/>
            <person name="Sun Y."/>
        </authorList>
    </citation>
    <scope>NUCLEOTIDE SEQUENCE [LARGE SCALE GENOMIC DNA]</scope>
    <source>
        <strain evidence="2">cv. E1</strain>
        <tissue evidence="1">Leaf</tissue>
    </source>
</reference>
<dbReference type="EMBL" id="JAIQCV010000002">
    <property type="protein sequence ID" value="KAH1123047.1"/>
    <property type="molecule type" value="Genomic_DNA"/>
</dbReference>
<dbReference type="GO" id="GO:0009451">
    <property type="term" value="P:RNA modification"/>
    <property type="evidence" value="ECO:0007669"/>
    <property type="project" value="InterPro"/>
</dbReference>
<dbReference type="Pfam" id="PF20431">
    <property type="entry name" value="E_motif"/>
    <property type="match status" value="1"/>
</dbReference>
<dbReference type="InterPro" id="IPR046848">
    <property type="entry name" value="E_motif"/>
</dbReference>
<sequence>MKEYGIEPGDQHYASLVDLFGRAVKLQEALSIIREMPIRPTESLWGAFLTGCRLHGNTKLATYAADRIFELGPVSLGLHVLLSNAYAAAGRYEDAAKPGRCLETEGLRKRQV</sequence>
<proteinExistence type="predicted"/>
<dbReference type="Gene3D" id="1.25.40.10">
    <property type="entry name" value="Tetratricopeptide repeat domain"/>
    <property type="match status" value="1"/>
</dbReference>
<dbReference type="OrthoDB" id="1886324at2759"/>
<dbReference type="AlphaFoldDB" id="A0A9D4AHV1"/>
<dbReference type="GO" id="GO:0003723">
    <property type="term" value="F:RNA binding"/>
    <property type="evidence" value="ECO:0007669"/>
    <property type="project" value="InterPro"/>
</dbReference>
<evidence type="ECO:0008006" key="3">
    <source>
        <dbReference type="Google" id="ProtNLM"/>
    </source>
</evidence>
<name>A0A9D4AHV1_9ROSI</name>
<evidence type="ECO:0000313" key="2">
    <source>
        <dbReference type="Proteomes" id="UP000828251"/>
    </source>
</evidence>
<dbReference type="Proteomes" id="UP000828251">
    <property type="component" value="Unassembled WGS sequence"/>
</dbReference>
<evidence type="ECO:0000313" key="1">
    <source>
        <dbReference type="EMBL" id="KAH1123047.1"/>
    </source>
</evidence>
<keyword evidence="2" id="KW-1185">Reference proteome</keyword>